<dbReference type="OrthoDB" id="10555797at2759"/>
<organism evidence="1 2">
    <name type="scientific">Symbiodinium pilosum</name>
    <name type="common">Dinoflagellate</name>
    <dbReference type="NCBI Taxonomy" id="2952"/>
    <lineage>
        <taxon>Eukaryota</taxon>
        <taxon>Sar</taxon>
        <taxon>Alveolata</taxon>
        <taxon>Dinophyceae</taxon>
        <taxon>Suessiales</taxon>
        <taxon>Symbiodiniaceae</taxon>
        <taxon>Symbiodinium</taxon>
    </lineage>
</organism>
<dbReference type="EMBL" id="CAJNIZ010043804">
    <property type="protein sequence ID" value="CAE7669357.1"/>
    <property type="molecule type" value="Genomic_DNA"/>
</dbReference>
<dbReference type="Proteomes" id="UP000649617">
    <property type="component" value="Unassembled WGS sequence"/>
</dbReference>
<keyword evidence="2" id="KW-1185">Reference proteome</keyword>
<proteinExistence type="predicted"/>
<dbReference type="AlphaFoldDB" id="A0A812W7Y5"/>
<name>A0A812W7Y5_SYMPI</name>
<gene>
    <name evidence="1" type="ORF">SPIL2461_LOCUS18418</name>
</gene>
<protein>
    <submittedName>
        <fullName evidence="1">Uncharacterized protein</fullName>
    </submittedName>
</protein>
<evidence type="ECO:0000313" key="1">
    <source>
        <dbReference type="EMBL" id="CAE7669357.1"/>
    </source>
</evidence>
<reference evidence="1" key="1">
    <citation type="submission" date="2021-02" db="EMBL/GenBank/DDBJ databases">
        <authorList>
            <person name="Dougan E. K."/>
            <person name="Rhodes N."/>
            <person name="Thang M."/>
            <person name="Chan C."/>
        </authorList>
    </citation>
    <scope>NUCLEOTIDE SEQUENCE</scope>
</reference>
<evidence type="ECO:0000313" key="2">
    <source>
        <dbReference type="Proteomes" id="UP000649617"/>
    </source>
</evidence>
<accession>A0A812W7Y5</accession>
<sequence length="175" mass="18600">MGTCKKMPFLVRVLDQGRNIALWAYEKVQEAHPMVRLVSQAVVRGFGAVAGNTWQADPVEVAVVVPPADATVLPLPSMEDPSTLELEFTYGLGGERPLGRVPARAGMAVSFVCLDDEIHIDNIDKMDNDGTLVTAAPADLVGSSSAAWLMIFQCGLRPSPPTTTPTISPAQNLSG</sequence>
<comment type="caution">
    <text evidence="1">The sequence shown here is derived from an EMBL/GenBank/DDBJ whole genome shotgun (WGS) entry which is preliminary data.</text>
</comment>